<dbReference type="InterPro" id="IPR050122">
    <property type="entry name" value="RTK"/>
</dbReference>
<keyword evidence="9" id="KW-0106">Calcium</keyword>
<keyword evidence="2" id="KW-0433">Leucine-rich repeat</keyword>
<dbReference type="PROSITE" id="PS50022">
    <property type="entry name" value="FA58C_3"/>
    <property type="match status" value="1"/>
</dbReference>
<dbReference type="GO" id="GO:0005524">
    <property type="term" value="F:ATP binding"/>
    <property type="evidence" value="ECO:0007669"/>
    <property type="project" value="UniProtKB-UniRule"/>
</dbReference>
<dbReference type="Pfam" id="PF01462">
    <property type="entry name" value="LRRNT"/>
    <property type="match status" value="1"/>
</dbReference>
<dbReference type="SUPFAM" id="SSF52058">
    <property type="entry name" value="L domain-like"/>
    <property type="match status" value="1"/>
</dbReference>
<keyword evidence="7 17" id="KW-0547">Nucleotide-binding</keyword>
<keyword evidence="18" id="KW-0812">Transmembrane</keyword>
<sequence>MRKSRAATVCVLGLLWVVTAAFVCPEKCNCVLRKVDCVGRELKRVPDDIPLRTSLRGLTLANNDIEDLPGDVWANQTSLKLLDLSNNKISHLSAGIFSHLNSLEELVLGNNDIQELPDEVFSHLPRLAVLHLGHNSIRYLTHGVFTTLTSLKELDMSNNDLESLPATIFSHLTSLVKLNLTRNSLQTLPADMSRLPRQTVLDIDGNPWRCDCRLQGLMSSPRLRALLHEGLTCSSPPHMEGVALAFVVADTVCYRHGDCSAGSTDSTCVCIVGWTGPYCNKEVNVALRKTATQISSYPYQGPEMAVDGYRGTNAGTPENECAITRNELQPWWKVDLGDIYTVSRVSVLNRGDWQEERLRNFMVRVGPNENFTLNDQCGQTYTATPTKAQTIAVLCDPPMSGRYVSVQIMGRWEFLTLCEVEVYITEICCAEPMIENGDVEGSSCFPHTVNVTCKPGYRLVGAESLGCTATGRWNNELPICEKVCCDDTVGITNGRVAANDGFCSGSVVMFSCDPGFELVGTLWATCREDGGYDGEMPTCQLVCSTWWSGQNCKNLSASAIGGISAAAAVVVVGLIAIAVVVRMKMRGTWPRYTIVHRQRTFRAPGELRLYAPPRPQFTCFEVDPARLEICEKIGRGAFGVVSRALLHLDTETTKEVAVKTFSASADEDDKLSFLQEIRAVVDLGSHENLLGLIGCCTLVGDLMYLITEFMPHGDLKSFLGKCRDTQKMTYIQLEGYYKSGNRIYCFEEKEMYKVSLQVAKGMDHIAKAGYIHGDLAARNVLVGDDLQVKISDFGLADQIYSRGYRRQDRVRKIPWKWMAPERLTDGERYTSQSDVWSFGVVLYEIVTLGGSPYPDMPTSDLPDRLRSGYRMPQPGDCPQPMYDLMLQCWRLEPEDRPFFHKLVTALEKLFTGQVDLIERETNL</sequence>
<keyword evidence="5 19" id="KW-0732">Signal</keyword>
<feature type="binding site" evidence="17">
    <location>
        <position position="659"/>
    </location>
    <ligand>
        <name>ATP</name>
        <dbReference type="ChEBI" id="CHEBI:30616"/>
    </ligand>
</feature>
<accession>A0A8J9Z7M4</accession>
<dbReference type="PRINTS" id="PR00019">
    <property type="entry name" value="LEURICHRPT"/>
</dbReference>
<evidence type="ECO:0000256" key="14">
    <source>
        <dbReference type="ARBA" id="ARBA00051243"/>
    </source>
</evidence>
<dbReference type="InterPro" id="IPR000436">
    <property type="entry name" value="Sushi_SCR_CCP_dom"/>
</dbReference>
<dbReference type="Pfam" id="PF22633">
    <property type="entry name" value="F5_F8_type_C_2"/>
    <property type="match status" value="1"/>
</dbReference>
<dbReference type="PROSITE" id="PS00107">
    <property type="entry name" value="PROTEIN_KINASE_ATP"/>
    <property type="match status" value="1"/>
</dbReference>
<dbReference type="InterPro" id="IPR017441">
    <property type="entry name" value="Protein_kinase_ATP_BS"/>
</dbReference>
<dbReference type="InterPro" id="IPR000372">
    <property type="entry name" value="LRRNT"/>
</dbReference>
<feature type="transmembrane region" description="Helical" evidence="18">
    <location>
        <begin position="559"/>
        <end position="581"/>
    </location>
</feature>
<dbReference type="Pfam" id="PF07714">
    <property type="entry name" value="PK_Tyr_Ser-Thr"/>
    <property type="match status" value="1"/>
</dbReference>
<dbReference type="PANTHER" id="PTHR24416:SF620">
    <property type="entry name" value="TYROSINE-PROTEIN KINASE RECEPTOR TORSO"/>
    <property type="match status" value="1"/>
</dbReference>
<evidence type="ECO:0000256" key="8">
    <source>
        <dbReference type="ARBA" id="ARBA00022777"/>
    </source>
</evidence>
<keyword evidence="25" id="KW-1185">Reference proteome</keyword>
<dbReference type="GO" id="GO:0004714">
    <property type="term" value="F:transmembrane receptor protein tyrosine kinase activity"/>
    <property type="evidence" value="ECO:0007669"/>
    <property type="project" value="UniProtKB-EC"/>
</dbReference>
<keyword evidence="16" id="KW-0768">Sushi</keyword>
<feature type="domain" description="Protein kinase" evidence="20">
    <location>
        <begin position="627"/>
        <end position="910"/>
    </location>
</feature>
<evidence type="ECO:0000256" key="17">
    <source>
        <dbReference type="PROSITE-ProRule" id="PRU10141"/>
    </source>
</evidence>
<evidence type="ECO:0000256" key="7">
    <source>
        <dbReference type="ARBA" id="ARBA00022741"/>
    </source>
</evidence>
<keyword evidence="8" id="KW-0418">Kinase</keyword>
<evidence type="ECO:0000256" key="3">
    <source>
        <dbReference type="ARBA" id="ARBA00022679"/>
    </source>
</evidence>
<keyword evidence="18" id="KW-0472">Membrane</keyword>
<evidence type="ECO:0000259" key="20">
    <source>
        <dbReference type="PROSITE" id="PS50011"/>
    </source>
</evidence>
<dbReference type="InterPro" id="IPR006585">
    <property type="entry name" value="FTP1"/>
</dbReference>
<proteinExistence type="predicted"/>
<dbReference type="CDD" id="cd00192">
    <property type="entry name" value="PTKc"/>
    <property type="match status" value="1"/>
</dbReference>
<feature type="disulfide bond" evidence="15">
    <location>
        <begin position="270"/>
        <end position="279"/>
    </location>
</feature>
<evidence type="ECO:0000259" key="21">
    <source>
        <dbReference type="PROSITE" id="PS50022"/>
    </source>
</evidence>
<dbReference type="PROSITE" id="PS51450">
    <property type="entry name" value="LRR"/>
    <property type="match status" value="3"/>
</dbReference>
<gene>
    <name evidence="24" type="primary">LRRC15</name>
    <name evidence="24" type="ORF">BLAG_LOCUS10467</name>
</gene>
<dbReference type="PROSITE" id="PS00022">
    <property type="entry name" value="EGF_1"/>
    <property type="match status" value="1"/>
</dbReference>
<evidence type="ECO:0000256" key="15">
    <source>
        <dbReference type="PROSITE-ProRule" id="PRU00076"/>
    </source>
</evidence>
<dbReference type="InterPro" id="IPR032675">
    <property type="entry name" value="LRR_dom_sf"/>
</dbReference>
<dbReference type="SUPFAM" id="SSF57535">
    <property type="entry name" value="Complement control module/SCR domain"/>
    <property type="match status" value="2"/>
</dbReference>
<dbReference type="GO" id="GO:0046872">
    <property type="term" value="F:metal ion binding"/>
    <property type="evidence" value="ECO:0007669"/>
    <property type="project" value="UniProtKB-KW"/>
</dbReference>
<feature type="disulfide bond" evidence="16">
    <location>
        <begin position="512"/>
        <end position="539"/>
    </location>
</feature>
<dbReference type="GO" id="GO:0005886">
    <property type="term" value="C:plasma membrane"/>
    <property type="evidence" value="ECO:0007669"/>
    <property type="project" value="TreeGrafter"/>
</dbReference>
<dbReference type="PROSITE" id="PS01186">
    <property type="entry name" value="EGF_2"/>
    <property type="match status" value="1"/>
</dbReference>
<feature type="chain" id="PRO_5035440584" evidence="19">
    <location>
        <begin position="22"/>
        <end position="923"/>
    </location>
</feature>
<keyword evidence="3" id="KW-0808">Transferase</keyword>
<dbReference type="OrthoDB" id="6102375at2759"/>
<evidence type="ECO:0000259" key="22">
    <source>
        <dbReference type="PROSITE" id="PS50026"/>
    </source>
</evidence>
<protein>
    <submittedName>
        <fullName evidence="24">LRRC15 protein</fullName>
    </submittedName>
</protein>
<dbReference type="Pfam" id="PF13855">
    <property type="entry name" value="LRR_8"/>
    <property type="match status" value="1"/>
</dbReference>
<dbReference type="Pfam" id="PF00560">
    <property type="entry name" value="LRR_1"/>
    <property type="match status" value="1"/>
</dbReference>
<evidence type="ECO:0000256" key="16">
    <source>
        <dbReference type="PROSITE-ProRule" id="PRU00302"/>
    </source>
</evidence>
<keyword evidence="11" id="KW-0829">Tyrosine-protein kinase</keyword>
<evidence type="ECO:0000259" key="23">
    <source>
        <dbReference type="PROSITE" id="PS50923"/>
    </source>
</evidence>
<dbReference type="Gene3D" id="1.10.510.10">
    <property type="entry name" value="Transferase(Phosphotransferase) domain 1"/>
    <property type="match status" value="1"/>
</dbReference>
<dbReference type="InterPro" id="IPR001245">
    <property type="entry name" value="Ser-Thr/Tyr_kinase_cat_dom"/>
</dbReference>
<dbReference type="PROSITE" id="PS50026">
    <property type="entry name" value="EGF_3"/>
    <property type="match status" value="1"/>
</dbReference>
<evidence type="ECO:0000256" key="10">
    <source>
        <dbReference type="ARBA" id="ARBA00022840"/>
    </source>
</evidence>
<dbReference type="PANTHER" id="PTHR24416">
    <property type="entry name" value="TYROSINE-PROTEIN KINASE RECEPTOR"/>
    <property type="match status" value="1"/>
</dbReference>
<dbReference type="Pfam" id="PF00084">
    <property type="entry name" value="Sushi"/>
    <property type="match status" value="2"/>
</dbReference>
<dbReference type="SMART" id="SM00032">
    <property type="entry name" value="CCP"/>
    <property type="match status" value="2"/>
</dbReference>
<dbReference type="InterPro" id="IPR001611">
    <property type="entry name" value="Leu-rich_rpt"/>
</dbReference>
<dbReference type="InterPro" id="IPR000421">
    <property type="entry name" value="FA58C"/>
</dbReference>
<evidence type="ECO:0000256" key="19">
    <source>
        <dbReference type="SAM" id="SignalP"/>
    </source>
</evidence>
<reference evidence="24" key="1">
    <citation type="submission" date="2022-01" db="EMBL/GenBank/DDBJ databases">
        <authorList>
            <person name="Braso-Vives M."/>
        </authorList>
    </citation>
    <scope>NUCLEOTIDE SEQUENCE</scope>
</reference>
<evidence type="ECO:0000256" key="1">
    <source>
        <dbReference type="ARBA" id="ARBA00004479"/>
    </source>
</evidence>
<evidence type="ECO:0000256" key="11">
    <source>
        <dbReference type="ARBA" id="ARBA00023137"/>
    </source>
</evidence>
<comment type="catalytic activity">
    <reaction evidence="14">
        <text>L-tyrosyl-[protein] + ATP = O-phospho-L-tyrosyl-[protein] + ADP + H(+)</text>
        <dbReference type="Rhea" id="RHEA:10596"/>
        <dbReference type="Rhea" id="RHEA-COMP:10136"/>
        <dbReference type="Rhea" id="RHEA-COMP:20101"/>
        <dbReference type="ChEBI" id="CHEBI:15378"/>
        <dbReference type="ChEBI" id="CHEBI:30616"/>
        <dbReference type="ChEBI" id="CHEBI:46858"/>
        <dbReference type="ChEBI" id="CHEBI:61978"/>
        <dbReference type="ChEBI" id="CHEBI:456216"/>
        <dbReference type="EC" id="2.7.10.1"/>
    </reaction>
</comment>
<keyword evidence="15" id="KW-0245">EGF-like domain</keyword>
<dbReference type="InterPro" id="IPR000483">
    <property type="entry name" value="Cys-rich_flank_reg_C"/>
</dbReference>
<dbReference type="GO" id="GO:0043235">
    <property type="term" value="C:receptor complex"/>
    <property type="evidence" value="ECO:0007669"/>
    <property type="project" value="TreeGrafter"/>
</dbReference>
<dbReference type="SUPFAM" id="SSF56112">
    <property type="entry name" value="Protein kinase-like (PK-like)"/>
    <property type="match status" value="1"/>
</dbReference>
<feature type="signal peptide" evidence="19">
    <location>
        <begin position="1"/>
        <end position="21"/>
    </location>
</feature>
<dbReference type="GO" id="GO:0007169">
    <property type="term" value="P:cell surface receptor protein tyrosine kinase signaling pathway"/>
    <property type="evidence" value="ECO:0007669"/>
    <property type="project" value="TreeGrafter"/>
</dbReference>
<keyword evidence="10 17" id="KW-0067">ATP-binding</keyword>
<evidence type="ECO:0000313" key="24">
    <source>
        <dbReference type="EMBL" id="CAH1249314.1"/>
    </source>
</evidence>
<keyword evidence="6" id="KW-0677">Repeat</keyword>
<dbReference type="Gene3D" id="2.60.120.260">
    <property type="entry name" value="Galactose-binding domain-like"/>
    <property type="match status" value="1"/>
</dbReference>
<feature type="disulfide bond" evidence="16">
    <location>
        <begin position="453"/>
        <end position="480"/>
    </location>
</feature>
<evidence type="ECO:0000256" key="4">
    <source>
        <dbReference type="ARBA" id="ARBA00022723"/>
    </source>
</evidence>
<evidence type="ECO:0000256" key="12">
    <source>
        <dbReference type="ARBA" id="ARBA00023157"/>
    </source>
</evidence>
<dbReference type="Gene3D" id="3.80.10.10">
    <property type="entry name" value="Ribonuclease Inhibitor"/>
    <property type="match status" value="2"/>
</dbReference>
<dbReference type="CDD" id="cd00033">
    <property type="entry name" value="CCP"/>
    <property type="match status" value="2"/>
</dbReference>
<evidence type="ECO:0000256" key="9">
    <source>
        <dbReference type="ARBA" id="ARBA00022837"/>
    </source>
</evidence>
<dbReference type="InterPro" id="IPR011009">
    <property type="entry name" value="Kinase-like_dom_sf"/>
</dbReference>
<feature type="domain" description="Sushi" evidence="23">
    <location>
        <begin position="483"/>
        <end position="541"/>
    </location>
</feature>
<evidence type="ECO:0000256" key="13">
    <source>
        <dbReference type="ARBA" id="ARBA00023170"/>
    </source>
</evidence>
<keyword evidence="4" id="KW-0479">Metal-binding</keyword>
<dbReference type="InterPro" id="IPR000719">
    <property type="entry name" value="Prot_kinase_dom"/>
</dbReference>
<dbReference type="AlphaFoldDB" id="A0A8J9Z7M4"/>
<evidence type="ECO:0000256" key="18">
    <source>
        <dbReference type="SAM" id="Phobius"/>
    </source>
</evidence>
<evidence type="ECO:0000313" key="25">
    <source>
        <dbReference type="Proteomes" id="UP000838412"/>
    </source>
</evidence>
<dbReference type="SUPFAM" id="SSF49785">
    <property type="entry name" value="Galactose-binding domain-like"/>
    <property type="match status" value="1"/>
</dbReference>
<keyword evidence="18" id="KW-1133">Transmembrane helix</keyword>
<dbReference type="SMART" id="SM00364">
    <property type="entry name" value="LRR_BAC"/>
    <property type="match status" value="4"/>
</dbReference>
<feature type="domain" description="F5/8 type C" evidence="21">
    <location>
        <begin position="279"/>
        <end position="425"/>
    </location>
</feature>
<dbReference type="Proteomes" id="UP000838412">
    <property type="component" value="Chromosome 17"/>
</dbReference>
<dbReference type="InterPro" id="IPR008979">
    <property type="entry name" value="Galactose-bd-like_sf"/>
</dbReference>
<evidence type="ECO:0000256" key="5">
    <source>
        <dbReference type="ARBA" id="ARBA00022729"/>
    </source>
</evidence>
<dbReference type="SMART" id="SM00013">
    <property type="entry name" value="LRRNT"/>
    <property type="match status" value="1"/>
</dbReference>
<dbReference type="PROSITE" id="PS50011">
    <property type="entry name" value="PROTEIN_KINASE_DOM"/>
    <property type="match status" value="1"/>
</dbReference>
<dbReference type="InterPro" id="IPR035976">
    <property type="entry name" value="Sushi/SCR/CCP_sf"/>
</dbReference>
<keyword evidence="13" id="KW-0675">Receptor</keyword>
<dbReference type="SMART" id="SM00369">
    <property type="entry name" value="LRR_TYP"/>
    <property type="match status" value="6"/>
</dbReference>
<comment type="subcellular location">
    <subcellularLocation>
        <location evidence="1">Membrane</location>
        <topology evidence="1">Single-pass type I membrane protein</topology>
    </subcellularLocation>
</comment>
<organism evidence="24 25">
    <name type="scientific">Branchiostoma lanceolatum</name>
    <name type="common">Common lancelet</name>
    <name type="synonym">Amphioxus lanceolatum</name>
    <dbReference type="NCBI Taxonomy" id="7740"/>
    <lineage>
        <taxon>Eukaryota</taxon>
        <taxon>Metazoa</taxon>
        <taxon>Chordata</taxon>
        <taxon>Cephalochordata</taxon>
        <taxon>Leptocardii</taxon>
        <taxon>Amphioxiformes</taxon>
        <taxon>Branchiostomatidae</taxon>
        <taxon>Branchiostoma</taxon>
    </lineage>
</organism>
<comment type="caution">
    <text evidence="15">Lacks conserved residue(s) required for the propagation of feature annotation.</text>
</comment>
<dbReference type="PROSITE" id="PS50923">
    <property type="entry name" value="SUSHI"/>
    <property type="match status" value="2"/>
</dbReference>
<dbReference type="PROSITE" id="PS00109">
    <property type="entry name" value="PROTEIN_KINASE_TYR"/>
    <property type="match status" value="1"/>
</dbReference>
<dbReference type="Gene3D" id="3.30.200.20">
    <property type="entry name" value="Phosphorylase Kinase, domain 1"/>
    <property type="match status" value="1"/>
</dbReference>
<dbReference type="InterPro" id="IPR000742">
    <property type="entry name" value="EGF"/>
</dbReference>
<dbReference type="FunFam" id="1.10.510.10:FF:000554">
    <property type="entry name" value="Predicted protein"/>
    <property type="match status" value="1"/>
</dbReference>
<name>A0A8J9Z7M4_BRALA</name>
<dbReference type="Gene3D" id="2.10.70.10">
    <property type="entry name" value="Complement Module, domain 1"/>
    <property type="match status" value="2"/>
</dbReference>
<keyword evidence="12 15" id="KW-1015">Disulfide bond</keyword>
<feature type="domain" description="EGF-like" evidence="22">
    <location>
        <begin position="244"/>
        <end position="280"/>
    </location>
</feature>
<dbReference type="SUPFAM" id="SSF57196">
    <property type="entry name" value="EGF/Laminin"/>
    <property type="match status" value="1"/>
</dbReference>
<dbReference type="SMART" id="SM00607">
    <property type="entry name" value="FTP"/>
    <property type="match status" value="1"/>
</dbReference>
<dbReference type="PRINTS" id="PR00109">
    <property type="entry name" value="TYRKINASE"/>
</dbReference>
<dbReference type="InterPro" id="IPR008266">
    <property type="entry name" value="Tyr_kinase_AS"/>
</dbReference>
<dbReference type="EMBL" id="OV696702">
    <property type="protein sequence ID" value="CAH1249314.1"/>
    <property type="molecule type" value="Genomic_DNA"/>
</dbReference>
<dbReference type="SMART" id="SM00082">
    <property type="entry name" value="LRRCT"/>
    <property type="match status" value="1"/>
</dbReference>
<evidence type="ECO:0000256" key="6">
    <source>
        <dbReference type="ARBA" id="ARBA00022737"/>
    </source>
</evidence>
<dbReference type="InterPro" id="IPR003591">
    <property type="entry name" value="Leu-rich_rpt_typical-subtyp"/>
</dbReference>
<feature type="domain" description="Sushi" evidence="23">
    <location>
        <begin position="427"/>
        <end position="482"/>
    </location>
</feature>
<evidence type="ECO:0000256" key="2">
    <source>
        <dbReference type="ARBA" id="ARBA00022614"/>
    </source>
</evidence>